<dbReference type="InterPro" id="IPR026099">
    <property type="entry name" value="Odf2-rel"/>
</dbReference>
<dbReference type="Ensembl" id="ENSPFOT00000027230.1">
    <property type="protein sequence ID" value="ENSPFOP00000026096.1"/>
    <property type="gene ID" value="ENSPFOG00000013650.2"/>
</dbReference>
<evidence type="ECO:0000256" key="10">
    <source>
        <dbReference type="ARBA" id="ARBA00022871"/>
    </source>
</evidence>
<dbReference type="GO" id="GO:0000922">
    <property type="term" value="C:spindle pole"/>
    <property type="evidence" value="ECO:0007669"/>
    <property type="project" value="UniProtKB-SubCell"/>
</dbReference>
<evidence type="ECO:0000256" key="19">
    <source>
        <dbReference type="SAM" id="MobiDB-lite"/>
    </source>
</evidence>
<dbReference type="EMBL" id="AYCK01002625">
    <property type="status" value="NOT_ANNOTATED_CDS"/>
    <property type="molecule type" value="Genomic_DNA"/>
</dbReference>
<dbReference type="OMA" id="IRTPWIP"/>
<dbReference type="AlphaFoldDB" id="A0A096M3V5"/>
<evidence type="ECO:0000313" key="20">
    <source>
        <dbReference type="Ensembl" id="ENSPFOP00000026096.1"/>
    </source>
</evidence>
<evidence type="ECO:0000256" key="13">
    <source>
        <dbReference type="ARBA" id="ARBA00023212"/>
    </source>
</evidence>
<evidence type="ECO:0000256" key="9">
    <source>
        <dbReference type="ARBA" id="ARBA00022846"/>
    </source>
</evidence>
<evidence type="ECO:0000256" key="3">
    <source>
        <dbReference type="ARBA" id="ARBA00004647"/>
    </source>
</evidence>
<protein>
    <recommendedName>
        <fullName evidence="15">Outer dense fiber protein 2</fullName>
    </recommendedName>
    <alternativeName>
        <fullName evidence="16">Cenexin</fullName>
    </alternativeName>
    <alternativeName>
        <fullName evidence="17">Outer dense fiber of sperm tails protein 2</fullName>
    </alternativeName>
</protein>
<evidence type="ECO:0000256" key="5">
    <source>
        <dbReference type="ARBA" id="ARBA00022473"/>
    </source>
</evidence>
<evidence type="ECO:0000256" key="15">
    <source>
        <dbReference type="ARBA" id="ARBA00040458"/>
    </source>
</evidence>
<dbReference type="Proteomes" id="UP000028760">
    <property type="component" value="Unassembled WGS sequence"/>
</dbReference>
<evidence type="ECO:0000256" key="1">
    <source>
        <dbReference type="ARBA" id="ARBA00004114"/>
    </source>
</evidence>
<keyword evidence="9" id="KW-0282">Flagellum</keyword>
<keyword evidence="10" id="KW-0744">Spermatogenesis</keyword>
<sequence length="804" mass="93582">MKTRGSPPAPPPIHVHVADSTPIHVHMRRNPSRTPPGTDASVKRDESRPKIRTPWIPPGIHSCKRNIGITKSQTSRSQIQSDSGIRNRRVAGQQEEELHGVSEDLRVLLREHGASKTNQFKLYYTSLKHLKSVYGPVLVCRHLCFYITMALLKDDQWRPLLDGGQTTTLNQRSEACDRQINADVLLRTLVEAEIDGVAVGNQLTALKETIDSLAKEKQLTKLHTSSLAWHQKLLLEKIAMFDQTNHSLRDLLRDWSVKEKQLLVWPIERDTLKKKLVDTEAENMRLAAKLSNKEKQVSKLTEHLDFEKDNLKTTEELSRILDSTHSHLVNQLEESEAEKVRLTAQIQKMQQSQERQMKQLRDLQDELEILKMKKAEDDKQRKEEQESLSMITLHADRAQEAVRQLEKKLQEKEMELSLAVSASKDWCHRHSMEAAEKRHREEEISIVKQKLSDLNSRLRSVEEKNRAEREELRNQLQHLNAENASTMLENQTLRRELASTDEKLKGLQSEARELKSSVKKSENLVEKYKQKVHQARLQSEEYCLKLETKQREAREQRVSLEKEKDQVKRELLDRVQELEALPEKLRRTEQQLREAQDDADTYERRNLEHHAVLSEVRHKVEHQGAQLETVQQRNLLLQEENNVLKEKIKNLERKLEDMNAENREMSQAVSMKEGAIRSLQQQLEEKTHECTVVSQQLQETLGNTQRQVDDSIQRLLAKEKASQSRSLELQNQLSRAKLELNQLQRSKEDMERRFHSQLQNLRERLDQSDSTNRSLQSYVQFLRNSYGNVYGDCLLSTTDPLPEQ</sequence>
<evidence type="ECO:0000256" key="18">
    <source>
        <dbReference type="SAM" id="Coils"/>
    </source>
</evidence>
<dbReference type="GO" id="GO:0005813">
    <property type="term" value="C:centrosome"/>
    <property type="evidence" value="ECO:0007669"/>
    <property type="project" value="TreeGrafter"/>
</dbReference>
<name>A0A096M3V5_POEFO</name>
<evidence type="ECO:0000256" key="12">
    <source>
        <dbReference type="ARBA" id="ARBA00023069"/>
    </source>
</evidence>
<keyword evidence="5" id="KW-0217">Developmental protein</keyword>
<dbReference type="GO" id="GO:0005874">
    <property type="term" value="C:microtubule"/>
    <property type="evidence" value="ECO:0007669"/>
    <property type="project" value="UniProtKB-KW"/>
</dbReference>
<dbReference type="GO" id="GO:1902017">
    <property type="term" value="P:regulation of cilium assembly"/>
    <property type="evidence" value="ECO:0007669"/>
    <property type="project" value="TreeGrafter"/>
</dbReference>
<organism evidence="20 21">
    <name type="scientific">Poecilia formosa</name>
    <name type="common">Amazon molly</name>
    <name type="synonym">Limia formosa</name>
    <dbReference type="NCBI Taxonomy" id="48698"/>
    <lineage>
        <taxon>Eukaryota</taxon>
        <taxon>Metazoa</taxon>
        <taxon>Chordata</taxon>
        <taxon>Craniata</taxon>
        <taxon>Vertebrata</taxon>
        <taxon>Euteleostomi</taxon>
        <taxon>Actinopterygii</taxon>
        <taxon>Neopterygii</taxon>
        <taxon>Teleostei</taxon>
        <taxon>Neoteleostei</taxon>
        <taxon>Acanthomorphata</taxon>
        <taxon>Ovalentaria</taxon>
        <taxon>Atherinomorphae</taxon>
        <taxon>Cyprinodontiformes</taxon>
        <taxon>Poeciliidae</taxon>
        <taxon>Poeciliinae</taxon>
        <taxon>Poecilia</taxon>
    </lineage>
</organism>
<accession>A0A096M3V5</accession>
<feature type="coiled-coil region" evidence="18">
    <location>
        <begin position="269"/>
        <end position="696"/>
    </location>
</feature>
<comment type="similarity">
    <text evidence="4">Belongs to the ODF2 family.</text>
</comment>
<reference evidence="20" key="3">
    <citation type="submission" date="2025-09" db="UniProtKB">
        <authorList>
            <consortium name="Ensembl"/>
        </authorList>
    </citation>
    <scope>IDENTIFICATION</scope>
</reference>
<dbReference type="GO" id="GO:0030154">
    <property type="term" value="P:cell differentiation"/>
    <property type="evidence" value="ECO:0007669"/>
    <property type="project" value="UniProtKB-KW"/>
</dbReference>
<keyword evidence="12" id="KW-0969">Cilium</keyword>
<keyword evidence="21" id="KW-1185">Reference proteome</keyword>
<dbReference type="GeneTree" id="ENSGT00530000063497"/>
<keyword evidence="7" id="KW-0493">Microtubule</keyword>
<evidence type="ECO:0000256" key="4">
    <source>
        <dbReference type="ARBA" id="ARBA00009316"/>
    </source>
</evidence>
<evidence type="ECO:0000256" key="6">
    <source>
        <dbReference type="ARBA" id="ARBA00022490"/>
    </source>
</evidence>
<keyword evidence="8" id="KW-0221">Differentiation</keyword>
<keyword evidence="11 18" id="KW-0175">Coiled coil</keyword>
<keyword evidence="14" id="KW-0966">Cell projection</keyword>
<evidence type="ECO:0000256" key="16">
    <source>
        <dbReference type="ARBA" id="ARBA00041830"/>
    </source>
</evidence>
<evidence type="ECO:0000256" key="7">
    <source>
        <dbReference type="ARBA" id="ARBA00022701"/>
    </source>
</evidence>
<dbReference type="GO" id="GO:0007283">
    <property type="term" value="P:spermatogenesis"/>
    <property type="evidence" value="ECO:0007669"/>
    <property type="project" value="UniProtKB-KW"/>
</dbReference>
<evidence type="ECO:0000313" key="21">
    <source>
        <dbReference type="Proteomes" id="UP000028760"/>
    </source>
</evidence>
<evidence type="ECO:0000256" key="8">
    <source>
        <dbReference type="ARBA" id="ARBA00022782"/>
    </source>
</evidence>
<feature type="region of interest" description="Disordered" evidence="19">
    <location>
        <begin position="1"/>
        <end position="57"/>
    </location>
</feature>
<evidence type="ECO:0000256" key="14">
    <source>
        <dbReference type="ARBA" id="ARBA00023273"/>
    </source>
</evidence>
<evidence type="ECO:0000256" key="2">
    <source>
        <dbReference type="ARBA" id="ARBA00004230"/>
    </source>
</evidence>
<dbReference type="GO" id="GO:0005814">
    <property type="term" value="C:centriole"/>
    <property type="evidence" value="ECO:0007669"/>
    <property type="project" value="UniProtKB-SubCell"/>
</dbReference>
<comment type="subcellular location">
    <subcellularLocation>
        <location evidence="2">Cell projection</location>
        <location evidence="2">Cilium</location>
        <location evidence="2">Flagellum</location>
    </subcellularLocation>
    <subcellularLocation>
        <location evidence="1">Cytoplasm</location>
        <location evidence="1">Cytoskeleton</location>
        <location evidence="1">Microtubule organizing center</location>
        <location evidence="1">Centrosome</location>
        <location evidence="1">Centriole</location>
    </subcellularLocation>
    <subcellularLocation>
        <location evidence="3">Cytoplasm</location>
        <location evidence="3">Cytoskeleton</location>
        <location evidence="3">Spindle pole</location>
    </subcellularLocation>
</comment>
<keyword evidence="13" id="KW-0206">Cytoskeleton</keyword>
<reference evidence="21" key="1">
    <citation type="submission" date="2013-10" db="EMBL/GenBank/DDBJ databases">
        <authorList>
            <person name="Schartl M."/>
            <person name="Warren W."/>
        </authorList>
    </citation>
    <scope>NUCLEOTIDE SEQUENCE [LARGE SCALE GENOMIC DNA]</scope>
    <source>
        <strain evidence="21">female</strain>
    </source>
</reference>
<feature type="coiled-coil region" evidence="18">
    <location>
        <begin position="726"/>
        <end position="760"/>
    </location>
</feature>
<reference evidence="20" key="2">
    <citation type="submission" date="2025-08" db="UniProtKB">
        <authorList>
            <consortium name="Ensembl"/>
        </authorList>
    </citation>
    <scope>IDENTIFICATION</scope>
</reference>
<dbReference type="PANTHER" id="PTHR23162">
    <property type="entry name" value="OUTER DENSE FIBER OF SPERM TAILS 2"/>
    <property type="match status" value="1"/>
</dbReference>
<keyword evidence="6" id="KW-0963">Cytoplasm</keyword>
<proteinExistence type="inferred from homology"/>
<evidence type="ECO:0000256" key="11">
    <source>
        <dbReference type="ARBA" id="ARBA00023054"/>
    </source>
</evidence>
<dbReference type="PANTHER" id="PTHR23162:SF8">
    <property type="entry name" value="OUTER DENSE FIBER PROTEIN 2"/>
    <property type="match status" value="1"/>
</dbReference>
<dbReference type="GO" id="GO:0031514">
    <property type="term" value="C:motile cilium"/>
    <property type="evidence" value="ECO:0007669"/>
    <property type="project" value="UniProtKB-SubCell"/>
</dbReference>
<evidence type="ECO:0000256" key="17">
    <source>
        <dbReference type="ARBA" id="ARBA00043200"/>
    </source>
</evidence>